<comment type="caution">
    <text evidence="12">The sequence shown here is derived from an EMBL/GenBank/DDBJ whole genome shotgun (WGS) entry which is preliminary data.</text>
</comment>
<keyword evidence="7" id="KW-0963">Cytoplasm</keyword>
<evidence type="ECO:0000256" key="1">
    <source>
        <dbReference type="ARBA" id="ARBA00001585"/>
    </source>
</evidence>
<dbReference type="InterPro" id="IPR002410">
    <property type="entry name" value="Peptidase_S33"/>
</dbReference>
<dbReference type="EC" id="3.4.11.5" evidence="4"/>
<comment type="catalytic activity">
    <reaction evidence="1">
        <text>Release of N-terminal proline from a peptide.</text>
        <dbReference type="EC" id="3.4.11.5"/>
    </reaction>
</comment>
<dbReference type="InterPro" id="IPR029058">
    <property type="entry name" value="AB_hydrolase_fold"/>
</dbReference>
<dbReference type="InterPro" id="IPR000073">
    <property type="entry name" value="AB_hydrolase_1"/>
</dbReference>
<keyword evidence="9 12" id="KW-0378">Hydrolase</keyword>
<dbReference type="Proteomes" id="UP001556220">
    <property type="component" value="Unassembled WGS sequence"/>
</dbReference>
<evidence type="ECO:0000259" key="11">
    <source>
        <dbReference type="Pfam" id="PF00561"/>
    </source>
</evidence>
<evidence type="ECO:0000256" key="5">
    <source>
        <dbReference type="ARBA" id="ARBA00021843"/>
    </source>
</evidence>
<dbReference type="PRINTS" id="PR00793">
    <property type="entry name" value="PROAMNOPTASE"/>
</dbReference>
<keyword evidence="6" id="KW-0031">Aminopeptidase</keyword>
<dbReference type="SUPFAM" id="SSF53474">
    <property type="entry name" value="alpha/beta-Hydrolases"/>
    <property type="match status" value="1"/>
</dbReference>
<evidence type="ECO:0000256" key="3">
    <source>
        <dbReference type="ARBA" id="ARBA00010088"/>
    </source>
</evidence>
<keyword evidence="13" id="KW-1185">Reference proteome</keyword>
<dbReference type="Pfam" id="PF00561">
    <property type="entry name" value="Abhydrolase_1"/>
    <property type="match status" value="1"/>
</dbReference>
<name>A0ABV3QDS9_9GAMM</name>
<keyword evidence="8" id="KW-0645">Protease</keyword>
<evidence type="ECO:0000256" key="8">
    <source>
        <dbReference type="ARBA" id="ARBA00022670"/>
    </source>
</evidence>
<protein>
    <recommendedName>
        <fullName evidence="5">Proline iminopeptidase</fullName>
        <ecNumber evidence="4">3.4.11.5</ecNumber>
    </recommendedName>
    <alternativeName>
        <fullName evidence="10">Prolyl aminopeptidase</fullName>
    </alternativeName>
</protein>
<accession>A0ABV3QDS9</accession>
<evidence type="ECO:0000256" key="10">
    <source>
        <dbReference type="ARBA" id="ARBA00029605"/>
    </source>
</evidence>
<comment type="subcellular location">
    <subcellularLocation>
        <location evidence="2">Cytoplasm</location>
    </subcellularLocation>
</comment>
<feature type="domain" description="AB hydrolase-1" evidence="11">
    <location>
        <begin position="125"/>
        <end position="484"/>
    </location>
</feature>
<dbReference type="EMBL" id="JBFOHK010000002">
    <property type="protein sequence ID" value="MEW9571979.1"/>
    <property type="molecule type" value="Genomic_DNA"/>
</dbReference>
<evidence type="ECO:0000256" key="6">
    <source>
        <dbReference type="ARBA" id="ARBA00022438"/>
    </source>
</evidence>
<dbReference type="Gene3D" id="3.40.50.1820">
    <property type="entry name" value="alpha/beta hydrolase"/>
    <property type="match status" value="1"/>
</dbReference>
<comment type="similarity">
    <text evidence="3">Belongs to the peptidase S33 family.</text>
</comment>
<evidence type="ECO:0000313" key="13">
    <source>
        <dbReference type="Proteomes" id="UP001556220"/>
    </source>
</evidence>
<dbReference type="GO" id="GO:0016787">
    <property type="term" value="F:hydrolase activity"/>
    <property type="evidence" value="ECO:0007669"/>
    <property type="project" value="UniProtKB-KW"/>
</dbReference>
<dbReference type="PANTHER" id="PTHR43722:SF1">
    <property type="entry name" value="PROLINE IMINOPEPTIDASE"/>
    <property type="match status" value="1"/>
</dbReference>
<proteinExistence type="inferred from homology"/>
<dbReference type="PANTHER" id="PTHR43722">
    <property type="entry name" value="PROLINE IMINOPEPTIDASE"/>
    <property type="match status" value="1"/>
</dbReference>
<sequence length="528" mass="56537">MKLGGRTIFRIVVVMAALGLLGWNQWRAHHATTTAQAPAATSANVDKSASAMVKPAPPRTWRLGSLTLTACSLGQPNSGLSTAAWCGSLVVPENRADPQGRKITLKLAVLRSSAQVANRDMLAFLAGGPGQAATDYAGPIAAMLEPLRAHRDILLLDQRGTGGSNALDCKVDDKEAANDDTGFDPAKLRAEAAACLKQVEAHADPRYYTTTDAVQDLEDVRRALGMPEFDLIGVSYGTRVAQQYLGRHPDAVRSMVLDSTVPNSVVLGEDFAQNLDDALKAQFARCEADAACKQRFGNPYQTLVQLRDALRANPHPVSFRDPETYQTVQRLLSEDSLVSVVRMFAYTPPTAALLPLSIDAAAHGDVGPLLGQAKLLTVDMADLAGSGMSYSVICSEDADLLTARPQDADTLLGTRMIDAYKAICSAWPKGTRPADFHRPLASAKPVLLLAGQYDPVTPPRYAEEVAQHLANARVLLFKGQGHSVLAAGCGPQLVQRFVEHPDPKALDASCLDRLQPTPFFIDFNGATP</sequence>
<organism evidence="12 13">
    <name type="scientific">Rhodanobacter lycopersici</name>
    <dbReference type="NCBI Taxonomy" id="3162487"/>
    <lineage>
        <taxon>Bacteria</taxon>
        <taxon>Pseudomonadati</taxon>
        <taxon>Pseudomonadota</taxon>
        <taxon>Gammaproteobacteria</taxon>
        <taxon>Lysobacterales</taxon>
        <taxon>Rhodanobacteraceae</taxon>
        <taxon>Rhodanobacter</taxon>
    </lineage>
</organism>
<evidence type="ECO:0000256" key="9">
    <source>
        <dbReference type="ARBA" id="ARBA00022801"/>
    </source>
</evidence>
<evidence type="ECO:0000256" key="7">
    <source>
        <dbReference type="ARBA" id="ARBA00022490"/>
    </source>
</evidence>
<gene>
    <name evidence="12" type="ORF">ABQJ54_09450</name>
</gene>
<dbReference type="RefSeq" id="WP_367854041.1">
    <property type="nucleotide sequence ID" value="NZ_JBFOHK010000002.1"/>
</dbReference>
<evidence type="ECO:0000313" key="12">
    <source>
        <dbReference type="EMBL" id="MEW9571979.1"/>
    </source>
</evidence>
<reference evidence="12 13" key="1">
    <citation type="submission" date="2024-06" db="EMBL/GenBank/DDBJ databases">
        <authorList>
            <person name="Woo H."/>
        </authorList>
    </citation>
    <scope>NUCLEOTIDE SEQUENCE [LARGE SCALE GENOMIC DNA]</scope>
    <source>
        <strain evidence="12 13">Si-c</strain>
    </source>
</reference>
<dbReference type="InterPro" id="IPR005944">
    <property type="entry name" value="Pro_iminopeptidase"/>
</dbReference>
<evidence type="ECO:0000256" key="2">
    <source>
        <dbReference type="ARBA" id="ARBA00004496"/>
    </source>
</evidence>
<evidence type="ECO:0000256" key="4">
    <source>
        <dbReference type="ARBA" id="ARBA00012568"/>
    </source>
</evidence>